<keyword evidence="3" id="KW-1185">Reference proteome</keyword>
<reference evidence="2 3" key="1">
    <citation type="submission" date="2021-06" db="EMBL/GenBank/DDBJ databases">
        <title>Actinomycetes sequencing.</title>
        <authorList>
            <person name="Shan Q."/>
        </authorList>
    </citation>
    <scope>NUCLEOTIDE SEQUENCE [LARGE SCALE GENOMIC DNA]</scope>
    <source>
        <strain evidence="2 3">NEAU-G5</strain>
    </source>
</reference>
<keyword evidence="1" id="KW-0472">Membrane</keyword>
<comment type="caution">
    <text evidence="2">The sequence shown here is derived from an EMBL/GenBank/DDBJ whole genome shotgun (WGS) entry which is preliminary data.</text>
</comment>
<keyword evidence="1" id="KW-0812">Transmembrane</keyword>
<dbReference type="RefSeq" id="WP_215923870.1">
    <property type="nucleotide sequence ID" value="NZ_JAHKNI010000025.1"/>
</dbReference>
<dbReference type="EMBL" id="JAHKNI010000025">
    <property type="protein sequence ID" value="MBU3067791.1"/>
    <property type="molecule type" value="Genomic_DNA"/>
</dbReference>
<accession>A0ABS6BBX0</accession>
<organism evidence="2 3">
    <name type="scientific">Nocardia albiluteola</name>
    <dbReference type="NCBI Taxonomy" id="2842303"/>
    <lineage>
        <taxon>Bacteria</taxon>
        <taxon>Bacillati</taxon>
        <taxon>Actinomycetota</taxon>
        <taxon>Actinomycetes</taxon>
        <taxon>Mycobacteriales</taxon>
        <taxon>Nocardiaceae</taxon>
        <taxon>Nocardia</taxon>
    </lineage>
</organism>
<evidence type="ECO:0000313" key="2">
    <source>
        <dbReference type="EMBL" id="MBU3067791.1"/>
    </source>
</evidence>
<keyword evidence="1" id="KW-1133">Transmembrane helix</keyword>
<name>A0ABS6BBX0_9NOCA</name>
<evidence type="ECO:0000256" key="1">
    <source>
        <dbReference type="SAM" id="Phobius"/>
    </source>
</evidence>
<protein>
    <submittedName>
        <fullName evidence="2">Uncharacterized protein</fullName>
    </submittedName>
</protein>
<gene>
    <name evidence="2" type="ORF">KO481_40515</name>
</gene>
<proteinExistence type="predicted"/>
<sequence>MTAAGWFPSEGDVHVRIWLAGVVFDYTAAAAAVRNLIDDWMRKRWCTLEFLQSTMDDCRLLPRLPCEQLFLGP</sequence>
<feature type="transmembrane region" description="Helical" evidence="1">
    <location>
        <begin position="17"/>
        <end position="37"/>
    </location>
</feature>
<dbReference type="Proteomes" id="UP000733379">
    <property type="component" value="Unassembled WGS sequence"/>
</dbReference>
<evidence type="ECO:0000313" key="3">
    <source>
        <dbReference type="Proteomes" id="UP000733379"/>
    </source>
</evidence>